<dbReference type="RefSeq" id="WP_208253418.1">
    <property type="nucleotide sequence ID" value="NZ_JAGEOJ010000001.1"/>
</dbReference>
<keyword evidence="2" id="KW-0812">Transmembrane</keyword>
<dbReference type="EMBL" id="JAGEOJ010000001">
    <property type="protein sequence ID" value="MBO2445826.1"/>
    <property type="molecule type" value="Genomic_DNA"/>
</dbReference>
<feature type="compositionally biased region" description="Basic and acidic residues" evidence="1">
    <location>
        <begin position="63"/>
        <end position="75"/>
    </location>
</feature>
<name>A0A939P5R9_9ACTN</name>
<keyword evidence="4" id="KW-1185">Reference proteome</keyword>
<evidence type="ECO:0000313" key="4">
    <source>
        <dbReference type="Proteomes" id="UP000669179"/>
    </source>
</evidence>
<reference evidence="3" key="1">
    <citation type="submission" date="2021-03" db="EMBL/GenBank/DDBJ databases">
        <authorList>
            <person name="Kanchanasin P."/>
            <person name="Saeng-In P."/>
            <person name="Phongsopitanun W."/>
            <person name="Yuki M."/>
            <person name="Kudo T."/>
            <person name="Ohkuma M."/>
            <person name="Tanasupawat S."/>
        </authorList>
    </citation>
    <scope>NUCLEOTIDE SEQUENCE</scope>
    <source>
        <strain evidence="3">GKU 128</strain>
    </source>
</reference>
<feature type="compositionally biased region" description="Basic and acidic residues" evidence="1">
    <location>
        <begin position="34"/>
        <end position="52"/>
    </location>
</feature>
<keyword evidence="2" id="KW-0472">Membrane</keyword>
<protein>
    <recommendedName>
        <fullName evidence="5">Transmembrane protein</fullName>
    </recommendedName>
</protein>
<evidence type="ECO:0008006" key="5">
    <source>
        <dbReference type="Google" id="ProtNLM"/>
    </source>
</evidence>
<sequence length="75" mass="8442">MNAMYLIYVPVAVLFVAFVVYAGVVMPFKEIGESVRDRRHPRGPDDTGEKPARKPAQKVVPIRSEKSDERERVAA</sequence>
<comment type="caution">
    <text evidence="3">The sequence shown here is derived from an EMBL/GenBank/DDBJ whole genome shotgun (WGS) entry which is preliminary data.</text>
</comment>
<dbReference type="AlphaFoldDB" id="A0A939P5R9"/>
<organism evidence="3 4">
    <name type="scientific">Actinomadura barringtoniae</name>
    <dbReference type="NCBI Taxonomy" id="1427535"/>
    <lineage>
        <taxon>Bacteria</taxon>
        <taxon>Bacillati</taxon>
        <taxon>Actinomycetota</taxon>
        <taxon>Actinomycetes</taxon>
        <taxon>Streptosporangiales</taxon>
        <taxon>Thermomonosporaceae</taxon>
        <taxon>Actinomadura</taxon>
    </lineage>
</organism>
<feature type="transmembrane region" description="Helical" evidence="2">
    <location>
        <begin position="6"/>
        <end position="28"/>
    </location>
</feature>
<gene>
    <name evidence="3" type="ORF">J4573_01865</name>
</gene>
<keyword evidence="2" id="KW-1133">Transmembrane helix</keyword>
<evidence type="ECO:0000256" key="2">
    <source>
        <dbReference type="SAM" id="Phobius"/>
    </source>
</evidence>
<evidence type="ECO:0000256" key="1">
    <source>
        <dbReference type="SAM" id="MobiDB-lite"/>
    </source>
</evidence>
<proteinExistence type="predicted"/>
<evidence type="ECO:0000313" key="3">
    <source>
        <dbReference type="EMBL" id="MBO2445826.1"/>
    </source>
</evidence>
<feature type="region of interest" description="Disordered" evidence="1">
    <location>
        <begin position="34"/>
        <end position="75"/>
    </location>
</feature>
<dbReference type="Proteomes" id="UP000669179">
    <property type="component" value="Unassembled WGS sequence"/>
</dbReference>
<accession>A0A939P5R9</accession>